<dbReference type="InterPro" id="IPR003615">
    <property type="entry name" value="HNH_nuc"/>
</dbReference>
<sequence length="157" mass="18229">MDRHFGRFHPSRQDRWVFGDRDSGAFLPKFAWTGIVRHQLVKGGASPDDPALAEYWQDRRRKKAPPPMDKTSLVLAVRQQGLCPLCKQALIAGAEYEPDSPREWINWFAASKKMLHKHHFTYRRDGGTDERTNLRLVHSECHRQHHAGDRERTTSTC</sequence>
<reference evidence="3" key="1">
    <citation type="journal article" date="2019" name="Int. J. Syst. Evol. Microbiol.">
        <title>The Global Catalogue of Microorganisms (GCM) 10K type strain sequencing project: providing services to taxonomists for standard genome sequencing and annotation.</title>
        <authorList>
            <consortium name="The Broad Institute Genomics Platform"/>
            <consortium name="The Broad Institute Genome Sequencing Center for Infectious Disease"/>
            <person name="Wu L."/>
            <person name="Ma J."/>
        </authorList>
    </citation>
    <scope>NUCLEOTIDE SEQUENCE [LARGE SCALE GENOMIC DNA]</scope>
    <source>
        <strain evidence="3">JCM 13006</strain>
    </source>
</reference>
<dbReference type="CDD" id="cd00085">
    <property type="entry name" value="HNHc"/>
    <property type="match status" value="1"/>
</dbReference>
<proteinExistence type="predicted"/>
<keyword evidence="3" id="KW-1185">Reference proteome</keyword>
<dbReference type="EMBL" id="BAABIS010000001">
    <property type="protein sequence ID" value="GAA4885674.1"/>
    <property type="molecule type" value="Genomic_DNA"/>
</dbReference>
<accession>A0ABP9ESK8</accession>
<evidence type="ECO:0000259" key="1">
    <source>
        <dbReference type="Pfam" id="PF01844"/>
    </source>
</evidence>
<dbReference type="Pfam" id="PF01844">
    <property type="entry name" value="HNH"/>
    <property type="match status" value="1"/>
</dbReference>
<dbReference type="RefSeq" id="WP_345701691.1">
    <property type="nucleotide sequence ID" value="NZ_BAABIS010000001.1"/>
</dbReference>
<dbReference type="Gene3D" id="1.10.30.50">
    <property type="match status" value="1"/>
</dbReference>
<comment type="caution">
    <text evidence="2">The sequence shown here is derived from an EMBL/GenBank/DDBJ whole genome shotgun (WGS) entry which is preliminary data.</text>
</comment>
<protein>
    <recommendedName>
        <fullName evidence="1">HNH domain-containing protein</fullName>
    </recommendedName>
</protein>
<dbReference type="InterPro" id="IPR002711">
    <property type="entry name" value="HNH"/>
</dbReference>
<name>A0ABP9ESK8_9ACTN</name>
<gene>
    <name evidence="2" type="ORF">GCM10023235_78470</name>
</gene>
<evidence type="ECO:0000313" key="2">
    <source>
        <dbReference type="EMBL" id="GAA4885674.1"/>
    </source>
</evidence>
<dbReference type="Proteomes" id="UP001501752">
    <property type="component" value="Unassembled WGS sequence"/>
</dbReference>
<evidence type="ECO:0000313" key="3">
    <source>
        <dbReference type="Proteomes" id="UP001501752"/>
    </source>
</evidence>
<organism evidence="2 3">
    <name type="scientific">Kitasatospora terrestris</name>
    <dbReference type="NCBI Taxonomy" id="258051"/>
    <lineage>
        <taxon>Bacteria</taxon>
        <taxon>Bacillati</taxon>
        <taxon>Actinomycetota</taxon>
        <taxon>Actinomycetes</taxon>
        <taxon>Kitasatosporales</taxon>
        <taxon>Streptomycetaceae</taxon>
        <taxon>Kitasatospora</taxon>
    </lineage>
</organism>
<feature type="domain" description="HNH" evidence="1">
    <location>
        <begin position="113"/>
        <end position="147"/>
    </location>
</feature>